<keyword evidence="2" id="KW-1185">Reference proteome</keyword>
<sequence>MADYRLCAAFSRMSASSRMFLPRTGVLALLGAALGLATAPGPAVGGPVGVLQAAPASLQGVVDTIPLASHRAVYDLSLLKAVGTKSPTGARGRIAFDFSGSSCDGYVQNFRQLTELQPAEGPTRISDMHSATFEDGNGKSFAFKMETTVDDDPTDQVDGRAERKGRGIVDVNLVKPKSEQLALGHDILFPTEHIKYILAAAEGGENTLEVRVYDGSDSGDKIYDTTTFIGRAVDTPAAEAALQIPELEHMRRWPVTISYFDDGRKDEAPNYTLSFDLYENGISRALRLDYGDFVLAGEMTSLKLLPTPPCSK</sequence>
<dbReference type="Proteomes" id="UP000256900">
    <property type="component" value="Unassembled WGS sequence"/>
</dbReference>
<name>A0A3D9Z3T3_9HYPH</name>
<organism evidence="1 2">
    <name type="scientific">Methylovirgula ligni</name>
    <dbReference type="NCBI Taxonomy" id="569860"/>
    <lineage>
        <taxon>Bacteria</taxon>
        <taxon>Pseudomonadati</taxon>
        <taxon>Pseudomonadota</taxon>
        <taxon>Alphaproteobacteria</taxon>
        <taxon>Hyphomicrobiales</taxon>
        <taxon>Beijerinckiaceae</taxon>
        <taxon>Methylovirgula</taxon>
    </lineage>
</organism>
<proteinExistence type="predicted"/>
<dbReference type="AlphaFoldDB" id="A0A3D9Z3T3"/>
<evidence type="ECO:0000313" key="1">
    <source>
        <dbReference type="EMBL" id="REF85819.1"/>
    </source>
</evidence>
<dbReference type="Pfam" id="PF08904">
    <property type="entry name" value="EipB_like"/>
    <property type="match status" value="1"/>
</dbReference>
<gene>
    <name evidence="1" type="ORF">DES32_1855</name>
</gene>
<reference evidence="1 2" key="1">
    <citation type="submission" date="2018-08" db="EMBL/GenBank/DDBJ databases">
        <title>Genomic Encyclopedia of Type Strains, Phase IV (KMG-IV): sequencing the most valuable type-strain genomes for metagenomic binning, comparative biology and taxonomic classification.</title>
        <authorList>
            <person name="Goeker M."/>
        </authorList>
    </citation>
    <scope>NUCLEOTIDE SEQUENCE [LARGE SCALE GENOMIC DNA]</scope>
    <source>
        <strain evidence="1 2">BW863</strain>
    </source>
</reference>
<comment type="caution">
    <text evidence="1">The sequence shown here is derived from an EMBL/GenBank/DDBJ whole genome shotgun (WGS) entry which is preliminary data.</text>
</comment>
<protein>
    <submittedName>
        <fullName evidence="1">Uncharacterized protein DUF1849</fullName>
    </submittedName>
</protein>
<evidence type="ECO:0000313" key="2">
    <source>
        <dbReference type="Proteomes" id="UP000256900"/>
    </source>
</evidence>
<accession>A0A3D9Z3T3</accession>
<dbReference type="EMBL" id="QUMO01000003">
    <property type="protein sequence ID" value="REF85819.1"/>
    <property type="molecule type" value="Genomic_DNA"/>
</dbReference>
<dbReference type="InterPro" id="IPR015000">
    <property type="entry name" value="EipB-like"/>
</dbReference>